<dbReference type="AlphaFoldDB" id="A0A0G1EMY4"/>
<dbReference type="EC" id="2.7.2.3" evidence="4 11"/>
<dbReference type="PANTHER" id="PTHR11406">
    <property type="entry name" value="PHOSPHOGLYCERATE KINASE"/>
    <property type="match status" value="1"/>
</dbReference>
<dbReference type="InterPro" id="IPR015824">
    <property type="entry name" value="Phosphoglycerate_kinase_N"/>
</dbReference>
<dbReference type="PIRSF" id="PIRSF000724">
    <property type="entry name" value="Pgk"/>
    <property type="match status" value="1"/>
</dbReference>
<evidence type="ECO:0000256" key="5">
    <source>
        <dbReference type="ARBA" id="ARBA00022679"/>
    </source>
</evidence>
<gene>
    <name evidence="12" type="ORF">UV91_C0006G0050</name>
</gene>
<dbReference type="GO" id="GO:0006094">
    <property type="term" value="P:gluconeogenesis"/>
    <property type="evidence" value="ECO:0007669"/>
    <property type="project" value="TreeGrafter"/>
</dbReference>
<evidence type="ECO:0000256" key="1">
    <source>
        <dbReference type="ARBA" id="ARBA00000642"/>
    </source>
</evidence>
<dbReference type="PRINTS" id="PR00477">
    <property type="entry name" value="PHGLYCKINASE"/>
</dbReference>
<keyword evidence="9" id="KW-0324">Glycolysis</keyword>
<evidence type="ECO:0000256" key="9">
    <source>
        <dbReference type="ARBA" id="ARBA00023152"/>
    </source>
</evidence>
<dbReference type="PANTHER" id="PTHR11406:SF23">
    <property type="entry name" value="PHOSPHOGLYCERATE KINASE 1, CHLOROPLASTIC-RELATED"/>
    <property type="match status" value="1"/>
</dbReference>
<evidence type="ECO:0000256" key="6">
    <source>
        <dbReference type="ARBA" id="ARBA00022741"/>
    </source>
</evidence>
<dbReference type="GO" id="GO:0005524">
    <property type="term" value="F:ATP binding"/>
    <property type="evidence" value="ECO:0007669"/>
    <property type="project" value="UniProtKB-KW"/>
</dbReference>
<accession>A0A0G1EMY4</accession>
<keyword evidence="7 11" id="KW-0418">Kinase</keyword>
<dbReference type="GO" id="GO:0006096">
    <property type="term" value="P:glycolytic process"/>
    <property type="evidence" value="ECO:0007669"/>
    <property type="project" value="UniProtKB-KW"/>
</dbReference>
<reference evidence="12 13" key="1">
    <citation type="journal article" date="2015" name="Nature">
        <title>rRNA introns, odd ribosomes, and small enigmatic genomes across a large radiation of phyla.</title>
        <authorList>
            <person name="Brown C.T."/>
            <person name="Hug L.A."/>
            <person name="Thomas B.C."/>
            <person name="Sharon I."/>
            <person name="Castelle C.J."/>
            <person name="Singh A."/>
            <person name="Wilkins M.J."/>
            <person name="Williams K.H."/>
            <person name="Banfield J.F."/>
        </authorList>
    </citation>
    <scope>NUCLEOTIDE SEQUENCE [LARGE SCALE GENOMIC DNA]</scope>
</reference>
<evidence type="ECO:0000256" key="7">
    <source>
        <dbReference type="ARBA" id="ARBA00022777"/>
    </source>
</evidence>
<dbReference type="GO" id="GO:0005829">
    <property type="term" value="C:cytosol"/>
    <property type="evidence" value="ECO:0007669"/>
    <property type="project" value="TreeGrafter"/>
</dbReference>
<evidence type="ECO:0000256" key="4">
    <source>
        <dbReference type="ARBA" id="ARBA00013061"/>
    </source>
</evidence>
<comment type="similarity">
    <text evidence="3 11">Belongs to the phosphoglycerate kinase family.</text>
</comment>
<protein>
    <recommendedName>
        <fullName evidence="4 11">Phosphoglycerate kinase</fullName>
        <ecNumber evidence="4 11">2.7.2.3</ecNumber>
    </recommendedName>
</protein>
<dbReference type="InterPro" id="IPR036043">
    <property type="entry name" value="Phosphoglycerate_kinase_sf"/>
</dbReference>
<comment type="catalytic activity">
    <reaction evidence="1 11">
        <text>(2R)-3-phosphoglycerate + ATP = (2R)-3-phospho-glyceroyl phosphate + ADP</text>
        <dbReference type="Rhea" id="RHEA:14801"/>
        <dbReference type="ChEBI" id="CHEBI:30616"/>
        <dbReference type="ChEBI" id="CHEBI:57604"/>
        <dbReference type="ChEBI" id="CHEBI:58272"/>
        <dbReference type="ChEBI" id="CHEBI:456216"/>
        <dbReference type="EC" id="2.7.2.3"/>
    </reaction>
</comment>
<dbReference type="FunFam" id="3.40.50.1260:FF:000031">
    <property type="entry name" value="Phosphoglycerate kinase 1"/>
    <property type="match status" value="1"/>
</dbReference>
<evidence type="ECO:0000313" key="13">
    <source>
        <dbReference type="Proteomes" id="UP000033907"/>
    </source>
</evidence>
<dbReference type="SUPFAM" id="SSF53748">
    <property type="entry name" value="Phosphoglycerate kinase"/>
    <property type="match status" value="1"/>
</dbReference>
<feature type="binding site" evidence="10">
    <location>
        <position position="205"/>
    </location>
    <ligand>
        <name>ATP</name>
        <dbReference type="ChEBI" id="CHEBI:30616"/>
    </ligand>
</feature>
<dbReference type="InterPro" id="IPR001576">
    <property type="entry name" value="Phosphoglycerate_kinase"/>
</dbReference>
<evidence type="ECO:0000256" key="11">
    <source>
        <dbReference type="RuleBase" id="RU000532"/>
    </source>
</evidence>
<keyword evidence="6" id="KW-0547">Nucleotide-binding</keyword>
<keyword evidence="8 10" id="KW-0067">ATP-binding</keyword>
<evidence type="ECO:0000256" key="10">
    <source>
        <dbReference type="PIRSR" id="PIRSR000724-2"/>
    </source>
</evidence>
<comment type="caution">
    <text evidence="12">The sequence shown here is derived from an EMBL/GenBank/DDBJ whole genome shotgun (WGS) entry which is preliminary data.</text>
</comment>
<evidence type="ECO:0000313" key="12">
    <source>
        <dbReference type="EMBL" id="KKT11421.1"/>
    </source>
</evidence>
<dbReference type="EMBL" id="LCGH01000006">
    <property type="protein sequence ID" value="KKT11421.1"/>
    <property type="molecule type" value="Genomic_DNA"/>
</dbReference>
<evidence type="ECO:0000256" key="3">
    <source>
        <dbReference type="ARBA" id="ARBA00008982"/>
    </source>
</evidence>
<feature type="binding site" evidence="10">
    <location>
        <begin position="359"/>
        <end position="362"/>
    </location>
    <ligand>
        <name>ATP</name>
        <dbReference type="ChEBI" id="CHEBI:30616"/>
    </ligand>
</feature>
<proteinExistence type="inferred from homology"/>
<name>A0A0G1EMY4_9BACT</name>
<dbReference type="Proteomes" id="UP000033907">
    <property type="component" value="Unassembled WGS sequence"/>
</dbReference>
<dbReference type="GO" id="GO:0043531">
    <property type="term" value="F:ADP binding"/>
    <property type="evidence" value="ECO:0007669"/>
    <property type="project" value="TreeGrafter"/>
</dbReference>
<evidence type="ECO:0000256" key="2">
    <source>
        <dbReference type="ARBA" id="ARBA00004838"/>
    </source>
</evidence>
<organism evidence="12 13">
    <name type="scientific">Candidatus Nomurabacteria bacterium GW2011_GWF2_43_24</name>
    <dbReference type="NCBI Taxonomy" id="1618778"/>
    <lineage>
        <taxon>Bacteria</taxon>
        <taxon>Candidatus Nomuraibacteriota</taxon>
    </lineage>
</organism>
<dbReference type="Pfam" id="PF00162">
    <property type="entry name" value="PGK"/>
    <property type="match status" value="1"/>
</dbReference>
<dbReference type="Gene3D" id="3.40.50.1260">
    <property type="entry name" value="Phosphoglycerate kinase, N-terminal domain"/>
    <property type="match status" value="2"/>
</dbReference>
<keyword evidence="5 11" id="KW-0808">Transferase</keyword>
<dbReference type="PATRIC" id="fig|1618778.3.peg.455"/>
<comment type="pathway">
    <text evidence="2">Carbohydrate degradation; glycolysis; pyruvate from D-glyceraldehyde 3-phosphate: step 2/5.</text>
</comment>
<dbReference type="GO" id="GO:0004618">
    <property type="term" value="F:phosphoglycerate kinase activity"/>
    <property type="evidence" value="ECO:0007669"/>
    <property type="project" value="UniProtKB-EC"/>
</dbReference>
<sequence>MKLKTLNDINLTGKTILYRAPYDIDVKEINGALEVADDMRIRATLPTLKYLLKENCKIIILTYVKRPDGKVVENLRTTPHARKLSELLNRPVLKVDDCIGPLVDEKISQMKQGDILMLENVRFYKEETEDDDEFSKKLCLGKDLIVFDGFPQAMRAHASTTGIERHLPAVAGLYLEHEVNMLSDLLESPKRPFTVIIGGAKISDKVDSVNNLLNIADKILVGGAVANVFLKALGKNLGSSFVEDIFVDAKKREKRDWVLYAKEILEKYRDKIVYPEDIVVSDGTETRIVDIFSEKMSDKWSAFDIGPKTRENFSNIIKKSATVFLGGPMGKFEDEKFAEGSRAVLNAMKEVAGTTIIAGGDTIDVARKYASLDDYSHVSLAGGATLELPLLV</sequence>
<feature type="binding site" evidence="10">
    <location>
        <position position="333"/>
    </location>
    <ligand>
        <name>ATP</name>
        <dbReference type="ChEBI" id="CHEBI:30616"/>
    </ligand>
</feature>
<evidence type="ECO:0000256" key="8">
    <source>
        <dbReference type="ARBA" id="ARBA00022840"/>
    </source>
</evidence>